<keyword evidence="5 10" id="KW-0547">Nucleotide-binding</keyword>
<dbReference type="InterPro" id="IPR027417">
    <property type="entry name" value="P-loop_NTPase"/>
</dbReference>
<dbReference type="Proteomes" id="UP000444318">
    <property type="component" value="Unassembled WGS sequence"/>
</dbReference>
<keyword evidence="6 10" id="KW-0418">Kinase</keyword>
<evidence type="ECO:0000256" key="10">
    <source>
        <dbReference type="RuleBase" id="RU363066"/>
    </source>
</evidence>
<evidence type="ECO:0000256" key="2">
    <source>
        <dbReference type="ARBA" id="ARBA00008420"/>
    </source>
</evidence>
<dbReference type="FunFam" id="3.40.50.300:FF:000522">
    <property type="entry name" value="Gluconokinase"/>
    <property type="match status" value="1"/>
</dbReference>
<dbReference type="SUPFAM" id="SSF52540">
    <property type="entry name" value="P-loop containing nucleoside triphosphate hydrolases"/>
    <property type="match status" value="1"/>
</dbReference>
<dbReference type="EMBL" id="WHUF01000001">
    <property type="protein sequence ID" value="MQA18187.1"/>
    <property type="molecule type" value="Genomic_DNA"/>
</dbReference>
<evidence type="ECO:0000256" key="6">
    <source>
        <dbReference type="ARBA" id="ARBA00022777"/>
    </source>
</evidence>
<dbReference type="AlphaFoldDB" id="A0A843SBV2"/>
<evidence type="ECO:0000256" key="7">
    <source>
        <dbReference type="ARBA" id="ARBA00022840"/>
    </source>
</evidence>
<name>A0A843SBV2_9BURK</name>
<reference evidence="11 12" key="1">
    <citation type="submission" date="2019-10" db="EMBL/GenBank/DDBJ databases">
        <title>Two novel species isolated from a subtropical stream in China.</title>
        <authorList>
            <person name="Lu H."/>
        </authorList>
    </citation>
    <scope>NUCLEOTIDE SEQUENCE [LARGE SCALE GENOMIC DNA]</scope>
    <source>
        <strain evidence="11 12">FT103W</strain>
    </source>
</reference>
<dbReference type="Pfam" id="PF01202">
    <property type="entry name" value="SKI"/>
    <property type="match status" value="1"/>
</dbReference>
<dbReference type="GO" id="GO:0005737">
    <property type="term" value="C:cytoplasm"/>
    <property type="evidence" value="ECO:0007669"/>
    <property type="project" value="TreeGrafter"/>
</dbReference>
<dbReference type="GO" id="GO:0005524">
    <property type="term" value="F:ATP binding"/>
    <property type="evidence" value="ECO:0007669"/>
    <property type="project" value="UniProtKB-KW"/>
</dbReference>
<dbReference type="PANTHER" id="PTHR43442">
    <property type="entry name" value="GLUCONOKINASE-RELATED"/>
    <property type="match status" value="1"/>
</dbReference>
<comment type="caution">
    <text evidence="11">The sequence shown here is derived from an EMBL/GenBank/DDBJ whole genome shotgun (WGS) entry which is preliminary data.</text>
</comment>
<evidence type="ECO:0000256" key="9">
    <source>
        <dbReference type="ARBA" id="ARBA00048090"/>
    </source>
</evidence>
<evidence type="ECO:0000256" key="4">
    <source>
        <dbReference type="ARBA" id="ARBA00022679"/>
    </source>
</evidence>
<keyword evidence="12" id="KW-1185">Reference proteome</keyword>
<dbReference type="PANTHER" id="PTHR43442:SF3">
    <property type="entry name" value="GLUCONOKINASE-RELATED"/>
    <property type="match status" value="1"/>
</dbReference>
<evidence type="ECO:0000256" key="5">
    <source>
        <dbReference type="ARBA" id="ARBA00022741"/>
    </source>
</evidence>
<dbReference type="GO" id="GO:0019521">
    <property type="term" value="P:D-gluconate metabolic process"/>
    <property type="evidence" value="ECO:0007669"/>
    <property type="project" value="UniProtKB-KW"/>
</dbReference>
<organism evidence="11 12">
    <name type="scientific">Rugamonas rivuli</name>
    <dbReference type="NCBI Taxonomy" id="2743358"/>
    <lineage>
        <taxon>Bacteria</taxon>
        <taxon>Pseudomonadati</taxon>
        <taxon>Pseudomonadota</taxon>
        <taxon>Betaproteobacteria</taxon>
        <taxon>Burkholderiales</taxon>
        <taxon>Oxalobacteraceae</taxon>
        <taxon>Telluria group</taxon>
        <taxon>Rugamonas</taxon>
    </lineage>
</organism>
<dbReference type="InterPro" id="IPR006001">
    <property type="entry name" value="Therm_gnt_kin"/>
</dbReference>
<comment type="catalytic activity">
    <reaction evidence="9 10">
        <text>D-gluconate + ATP = 6-phospho-D-gluconate + ADP + H(+)</text>
        <dbReference type="Rhea" id="RHEA:19433"/>
        <dbReference type="ChEBI" id="CHEBI:15378"/>
        <dbReference type="ChEBI" id="CHEBI:18391"/>
        <dbReference type="ChEBI" id="CHEBI:30616"/>
        <dbReference type="ChEBI" id="CHEBI:58759"/>
        <dbReference type="ChEBI" id="CHEBI:456216"/>
        <dbReference type="EC" id="2.7.1.12"/>
    </reaction>
</comment>
<protein>
    <recommendedName>
        <fullName evidence="3 10">Gluconokinase</fullName>
        <ecNumber evidence="3 10">2.7.1.12</ecNumber>
    </recommendedName>
</protein>
<keyword evidence="7 10" id="KW-0067">ATP-binding</keyword>
<evidence type="ECO:0000313" key="12">
    <source>
        <dbReference type="Proteomes" id="UP000444318"/>
    </source>
</evidence>
<dbReference type="NCBIfam" id="TIGR01313">
    <property type="entry name" value="therm_gnt_kin"/>
    <property type="match status" value="1"/>
</dbReference>
<comment type="similarity">
    <text evidence="2 10">Belongs to the gluconokinase GntK/GntV family.</text>
</comment>
<dbReference type="Gene3D" id="3.40.50.300">
    <property type="entry name" value="P-loop containing nucleotide triphosphate hydrolases"/>
    <property type="match status" value="1"/>
</dbReference>
<comment type="pathway">
    <text evidence="1">Carbohydrate acid metabolism.</text>
</comment>
<evidence type="ECO:0000256" key="1">
    <source>
        <dbReference type="ARBA" id="ARBA00004761"/>
    </source>
</evidence>
<dbReference type="RefSeq" id="WP_152802268.1">
    <property type="nucleotide sequence ID" value="NZ_WHUF01000001.1"/>
</dbReference>
<evidence type="ECO:0000256" key="8">
    <source>
        <dbReference type="ARBA" id="ARBA00023064"/>
    </source>
</evidence>
<dbReference type="GO" id="GO:0046316">
    <property type="term" value="F:gluconokinase activity"/>
    <property type="evidence" value="ECO:0007669"/>
    <property type="project" value="UniProtKB-EC"/>
</dbReference>
<accession>A0A843SBV2</accession>
<dbReference type="EC" id="2.7.1.12" evidence="3 10"/>
<evidence type="ECO:0000256" key="3">
    <source>
        <dbReference type="ARBA" id="ARBA00012054"/>
    </source>
</evidence>
<proteinExistence type="inferred from homology"/>
<dbReference type="CDD" id="cd02021">
    <property type="entry name" value="GntK"/>
    <property type="match status" value="1"/>
</dbReference>
<dbReference type="InterPro" id="IPR031322">
    <property type="entry name" value="Shikimate/glucono_kinase"/>
</dbReference>
<keyword evidence="4 10" id="KW-0808">Transferase</keyword>
<evidence type="ECO:0000313" key="11">
    <source>
        <dbReference type="EMBL" id="MQA18187.1"/>
    </source>
</evidence>
<sequence length="161" mass="17725">MGVSGCGKSEIGSRLATELGVPFLEGDTFHPAENVAKMSAGVPLDDGDRAGWLLTLQAKIREAAQRGEGLVLSCSSLKRRYRDLLRQADPELRFAHLDGERAVIESRMQSRTGHYMPTSLLDSQLRDLEPLQADESGLRLDLTLPPSQLVSLILQYPEPQQ</sequence>
<keyword evidence="8" id="KW-0311">Gluconate utilization</keyword>
<gene>
    <name evidence="11" type="ORF">GEV01_01530</name>
</gene>